<dbReference type="InterPro" id="IPR050309">
    <property type="entry name" value="Type-B_Carboxylest/Lipase"/>
</dbReference>
<dbReference type="InterPro" id="IPR002018">
    <property type="entry name" value="CarbesteraseB"/>
</dbReference>
<evidence type="ECO:0000259" key="3">
    <source>
        <dbReference type="Pfam" id="PF00135"/>
    </source>
</evidence>
<dbReference type="Pfam" id="PF00135">
    <property type="entry name" value="COesterase"/>
    <property type="match status" value="2"/>
</dbReference>
<dbReference type="PROSITE" id="PS00122">
    <property type="entry name" value="CARBOXYLESTERASE_B_1"/>
    <property type="match status" value="1"/>
</dbReference>
<reference evidence="4 5" key="1">
    <citation type="journal article" date="2020" name="Phytopathology">
        <title>Genome Sequence Resources of Colletotrichum truncatum, C. plurivorum, C. musicola, and C. sojae: Four Species Pathogenic to Soybean (Glycine max).</title>
        <authorList>
            <person name="Rogerio F."/>
            <person name="Boufleur T.R."/>
            <person name="Ciampi-Guillardi M."/>
            <person name="Sukno S.A."/>
            <person name="Thon M.R."/>
            <person name="Massola Junior N.S."/>
            <person name="Baroncelli R."/>
        </authorList>
    </citation>
    <scope>NUCLEOTIDE SEQUENCE [LARGE SCALE GENOMIC DNA]</scope>
    <source>
        <strain evidence="4 5">LFN0009</strain>
    </source>
</reference>
<feature type="domain" description="Carboxylesterase type B" evidence="3">
    <location>
        <begin position="516"/>
        <end position="722"/>
    </location>
</feature>
<keyword evidence="5" id="KW-1185">Reference proteome</keyword>
<feature type="domain" description="Carboxylesterase type B" evidence="3">
    <location>
        <begin position="88"/>
        <end position="295"/>
    </location>
</feature>
<dbReference type="SUPFAM" id="SSF53474">
    <property type="entry name" value="alpha/beta-Hydrolases"/>
    <property type="match status" value="2"/>
</dbReference>
<dbReference type="InterPro" id="IPR029058">
    <property type="entry name" value="AB_hydrolase_fold"/>
</dbReference>
<dbReference type="AlphaFoldDB" id="A0A8H6IWE1"/>
<name>A0A8H6IWE1_9PEZI</name>
<accession>A0A8H6IWE1</accession>
<dbReference type="Gene3D" id="3.40.50.1820">
    <property type="entry name" value="alpha/beta hydrolase"/>
    <property type="match status" value="2"/>
</dbReference>
<gene>
    <name evidence="4" type="ORF">CSOJ01_12195</name>
</gene>
<dbReference type="GO" id="GO:0016787">
    <property type="term" value="F:hydrolase activity"/>
    <property type="evidence" value="ECO:0007669"/>
    <property type="project" value="UniProtKB-KW"/>
</dbReference>
<comment type="similarity">
    <text evidence="1">Belongs to the type-B carboxylesterase/lipase family.</text>
</comment>
<proteinExistence type="inferred from homology"/>
<evidence type="ECO:0000313" key="5">
    <source>
        <dbReference type="Proteomes" id="UP000652219"/>
    </source>
</evidence>
<dbReference type="InterPro" id="IPR019826">
    <property type="entry name" value="Carboxylesterase_B_AS"/>
</dbReference>
<evidence type="ECO:0000256" key="1">
    <source>
        <dbReference type="ARBA" id="ARBA00005964"/>
    </source>
</evidence>
<organism evidence="4 5">
    <name type="scientific">Colletotrichum sojae</name>
    <dbReference type="NCBI Taxonomy" id="2175907"/>
    <lineage>
        <taxon>Eukaryota</taxon>
        <taxon>Fungi</taxon>
        <taxon>Dikarya</taxon>
        <taxon>Ascomycota</taxon>
        <taxon>Pezizomycotina</taxon>
        <taxon>Sordariomycetes</taxon>
        <taxon>Hypocreomycetidae</taxon>
        <taxon>Glomerellales</taxon>
        <taxon>Glomerellaceae</taxon>
        <taxon>Colletotrichum</taxon>
        <taxon>Colletotrichum orchidearum species complex</taxon>
    </lineage>
</organism>
<dbReference type="EMBL" id="WIGN01000305">
    <property type="protein sequence ID" value="KAF6800343.1"/>
    <property type="molecule type" value="Genomic_DNA"/>
</dbReference>
<sequence>MASSYEIQHPAIGTVKGKGLRRGGSVPGHQVRCFEPLAGQCEAGPVWQDGPDGRPVWTISDPDGIRTAHLVIQKDLPAAQYPGRFGTECLHLDLAAPFGALESPSLPVLVFIHGGGFVTGSNWWPHYDMKRIVHLSAARGKPIIAININYRLGAPGFLTSEDLRKHGFKSNRGHHDERVALRWVREYVSIFDGDPEKITVVGESVGGVSATRLLHSKDPFAARIVILGGSPPGFLPMPTDAAEKSYVSVLKALGAEDDSPAERIETLLQASSDVLFGQFDKALQFMPVMDGDTIPYGYIFALMGLLHREKGLAASFAESLPSSLTSHSEVAARLLSTYDIDETKTDDEAFSNVLKFASDIFFQAPALSFATNFPGDSFQFEFAEENQWEGPFKGHSTHVLDVAFLFQNVNEHLSPMQRASAVRFAEDVVDFVNGEAPWKRAQDAGGLAAYANGTREYKGGTHTVTARYDNLVKLGEIVGLDALLAAWGKFLFEAPARFRLDHETLGSTLVGVELSSVVQFRGIPYGKVPARFASPENADRLGSELDCSRFGPRCPQVPVDVGHLLRLPPGHGLPKEPEDEFGCLNLDVTVPRGTFSVGLPVLVWIHGGSQAVTFGSAASGVCDMTKLVAGSSDLERPIVAVTVQYRLNVFAFGDDDSPANLALRDQALALEWVQRHISGFGGDPTRVTLAGESAGAVYCHAHVVSKVPIPQCILSSGSLYLSPPQPQAKAVAMRRAVRDRVRELGGLDLSAAPAEVLVQAQSRAGLLSWFLQAEPNLDGWERKTGKVKRLMISDVQNESIIWREGIWAMEAADITSAFDLAGSSSDDLKRFYNIYPDRPSSCKLGALDFINDYKFLLPVERLTQKFRAVGKPTVRYLVDEPNPWQTSNGSHHAVDLIFLFGGFDLSFAPAALRTGEQMRETWVNFLYSDAPWAGGSYGAFGPHGMFQELDDFEVRSRRRMAQVEYLQGIDSEVLDKVFFSLAAGRISLLN</sequence>
<dbReference type="Proteomes" id="UP000652219">
    <property type="component" value="Unassembled WGS sequence"/>
</dbReference>
<protein>
    <submittedName>
        <fullName evidence="4">Carboxylesterase</fullName>
    </submittedName>
</protein>
<evidence type="ECO:0000256" key="2">
    <source>
        <dbReference type="ARBA" id="ARBA00022801"/>
    </source>
</evidence>
<evidence type="ECO:0000313" key="4">
    <source>
        <dbReference type="EMBL" id="KAF6800343.1"/>
    </source>
</evidence>
<dbReference type="PANTHER" id="PTHR11559">
    <property type="entry name" value="CARBOXYLESTERASE"/>
    <property type="match status" value="1"/>
</dbReference>
<keyword evidence="2" id="KW-0378">Hydrolase</keyword>
<comment type="caution">
    <text evidence="4">The sequence shown here is derived from an EMBL/GenBank/DDBJ whole genome shotgun (WGS) entry which is preliminary data.</text>
</comment>